<evidence type="ECO:0000256" key="1">
    <source>
        <dbReference type="SAM" id="MobiDB-lite"/>
    </source>
</evidence>
<dbReference type="EnsemblPlants" id="OB07G24060.1">
    <property type="protein sequence ID" value="OB07G24060.1"/>
    <property type="gene ID" value="OB07G24060"/>
</dbReference>
<evidence type="ECO:0000313" key="2">
    <source>
        <dbReference type="EnsemblPlants" id="OB07G24060.1"/>
    </source>
</evidence>
<dbReference type="HOGENOM" id="CLU_2324144_0_0_1"/>
<organism evidence="2">
    <name type="scientific">Oryza brachyantha</name>
    <name type="common">malo sina</name>
    <dbReference type="NCBI Taxonomy" id="4533"/>
    <lineage>
        <taxon>Eukaryota</taxon>
        <taxon>Viridiplantae</taxon>
        <taxon>Streptophyta</taxon>
        <taxon>Embryophyta</taxon>
        <taxon>Tracheophyta</taxon>
        <taxon>Spermatophyta</taxon>
        <taxon>Magnoliopsida</taxon>
        <taxon>Liliopsida</taxon>
        <taxon>Poales</taxon>
        <taxon>Poaceae</taxon>
        <taxon>BOP clade</taxon>
        <taxon>Oryzoideae</taxon>
        <taxon>Oryzeae</taxon>
        <taxon>Oryzinae</taxon>
        <taxon>Oryza</taxon>
    </lineage>
</organism>
<dbReference type="AlphaFoldDB" id="J3MLX4"/>
<name>J3MLX4_ORYBR</name>
<evidence type="ECO:0000313" key="3">
    <source>
        <dbReference type="Proteomes" id="UP000006038"/>
    </source>
</evidence>
<dbReference type="Proteomes" id="UP000006038">
    <property type="component" value="Chromosome 7"/>
</dbReference>
<dbReference type="Gramene" id="OB07G24060.1">
    <property type="protein sequence ID" value="OB07G24060.1"/>
    <property type="gene ID" value="OB07G24060"/>
</dbReference>
<keyword evidence="3" id="KW-1185">Reference proteome</keyword>
<accession>J3MLX4</accession>
<protein>
    <submittedName>
        <fullName evidence="2">Uncharacterized protein</fullName>
    </submittedName>
</protein>
<feature type="region of interest" description="Disordered" evidence="1">
    <location>
        <begin position="45"/>
        <end position="99"/>
    </location>
</feature>
<reference evidence="2" key="2">
    <citation type="submission" date="2013-04" db="UniProtKB">
        <authorList>
            <consortium name="EnsemblPlants"/>
        </authorList>
    </citation>
    <scope>IDENTIFICATION</scope>
</reference>
<feature type="compositionally biased region" description="Low complexity" evidence="1">
    <location>
        <begin position="67"/>
        <end position="99"/>
    </location>
</feature>
<proteinExistence type="predicted"/>
<reference evidence="2" key="1">
    <citation type="journal article" date="2013" name="Nat. Commun.">
        <title>Whole-genome sequencing of Oryza brachyantha reveals mechanisms underlying Oryza genome evolution.</title>
        <authorList>
            <person name="Chen J."/>
            <person name="Huang Q."/>
            <person name="Gao D."/>
            <person name="Wang J."/>
            <person name="Lang Y."/>
            <person name="Liu T."/>
            <person name="Li B."/>
            <person name="Bai Z."/>
            <person name="Luis Goicoechea J."/>
            <person name="Liang C."/>
            <person name="Chen C."/>
            <person name="Zhang W."/>
            <person name="Sun S."/>
            <person name="Liao Y."/>
            <person name="Zhang X."/>
            <person name="Yang L."/>
            <person name="Song C."/>
            <person name="Wang M."/>
            <person name="Shi J."/>
            <person name="Liu G."/>
            <person name="Liu J."/>
            <person name="Zhou H."/>
            <person name="Zhou W."/>
            <person name="Yu Q."/>
            <person name="An N."/>
            <person name="Chen Y."/>
            <person name="Cai Q."/>
            <person name="Wang B."/>
            <person name="Liu B."/>
            <person name="Min J."/>
            <person name="Huang Y."/>
            <person name="Wu H."/>
            <person name="Li Z."/>
            <person name="Zhang Y."/>
            <person name="Yin Y."/>
            <person name="Song W."/>
            <person name="Jiang J."/>
            <person name="Jackson S.A."/>
            <person name="Wing R.A."/>
            <person name="Wang J."/>
            <person name="Chen M."/>
        </authorList>
    </citation>
    <scope>NUCLEOTIDE SEQUENCE [LARGE SCALE GENOMIC DNA]</scope>
    <source>
        <strain evidence="2">cv. IRGC 101232</strain>
    </source>
</reference>
<sequence>MHRGLIAAVHLRTNRLRFLRSPCAGSMPPDHVCLSSSSVATRDAFPLDQNGVADREAGSRRGKKADASLLSTTTTTILASSASAPAKTTPPAAAGGSLR</sequence>